<dbReference type="EMBL" id="CP133618">
    <property type="protein sequence ID" value="WMV37877.1"/>
    <property type="molecule type" value="Genomic_DNA"/>
</dbReference>
<sequence length="90" mass="9608">MSVLYLSGKANVVVDALSQLSMGSIAHVEDSMKELVHAFYGLARLGVRLVDSSEGGVAVHNGSESSFISVVKVKLLGTILFEEVSFQKSH</sequence>
<reference evidence="1" key="1">
    <citation type="submission" date="2023-08" db="EMBL/GenBank/DDBJ databases">
        <title>A de novo genome assembly of Solanum verrucosum Schlechtendal, a Mexican diploid species geographically isolated from the other diploid A-genome species in potato relatives.</title>
        <authorList>
            <person name="Hosaka K."/>
        </authorList>
    </citation>
    <scope>NUCLEOTIDE SEQUENCE</scope>
    <source>
        <tissue evidence="1">Young leaves</tissue>
    </source>
</reference>
<proteinExistence type="predicted"/>
<protein>
    <submittedName>
        <fullName evidence="1">Uncharacterized protein</fullName>
    </submittedName>
</protein>
<keyword evidence="2" id="KW-1185">Reference proteome</keyword>
<name>A0AAF0ZEP5_SOLVR</name>
<dbReference type="AlphaFoldDB" id="A0AAF0ZEP5"/>
<evidence type="ECO:0000313" key="1">
    <source>
        <dbReference type="EMBL" id="WMV37877.1"/>
    </source>
</evidence>
<organism evidence="1 2">
    <name type="scientific">Solanum verrucosum</name>
    <dbReference type="NCBI Taxonomy" id="315347"/>
    <lineage>
        <taxon>Eukaryota</taxon>
        <taxon>Viridiplantae</taxon>
        <taxon>Streptophyta</taxon>
        <taxon>Embryophyta</taxon>
        <taxon>Tracheophyta</taxon>
        <taxon>Spermatophyta</taxon>
        <taxon>Magnoliopsida</taxon>
        <taxon>eudicotyledons</taxon>
        <taxon>Gunneridae</taxon>
        <taxon>Pentapetalae</taxon>
        <taxon>asterids</taxon>
        <taxon>lamiids</taxon>
        <taxon>Solanales</taxon>
        <taxon>Solanaceae</taxon>
        <taxon>Solanoideae</taxon>
        <taxon>Solaneae</taxon>
        <taxon>Solanum</taxon>
    </lineage>
</organism>
<dbReference type="Proteomes" id="UP001234989">
    <property type="component" value="Chromosome 7"/>
</dbReference>
<accession>A0AAF0ZEP5</accession>
<evidence type="ECO:0000313" key="2">
    <source>
        <dbReference type="Proteomes" id="UP001234989"/>
    </source>
</evidence>
<gene>
    <name evidence="1" type="ORF">MTR67_031262</name>
</gene>